<dbReference type="HOGENOM" id="CLU_1651717_0_0_1"/>
<sequence length="160" mass="19052">MFLFFNLFFARKTLYTFKKITNPEHLSLLYTINDVSFYEMDKGDTEFYFYQNIPYIIEAVAKLDKILFEDLGEFYSFDKVIIDGKEYKYNHSYVTNDNYFQVFSMGLFSKEYFYVTFKGASGPLSYLKANNILELSGNVFLRVLNSYKVIGYIINKKKYE</sequence>
<dbReference type="Proteomes" id="UP000030655">
    <property type="component" value="Unassembled WGS sequence"/>
</dbReference>
<keyword evidence="2" id="KW-1185">Reference proteome</keyword>
<gene>
    <name evidence="1" type="ORF">H312_00906</name>
</gene>
<evidence type="ECO:0000313" key="1">
    <source>
        <dbReference type="EMBL" id="KCZ81727.1"/>
    </source>
</evidence>
<dbReference type="AlphaFoldDB" id="A0A059F3P1"/>
<dbReference type="OrthoDB" id="10274238at2759"/>
<dbReference type="EMBL" id="KK365138">
    <property type="protein sequence ID" value="KCZ81727.1"/>
    <property type="molecule type" value="Genomic_DNA"/>
</dbReference>
<evidence type="ECO:0000313" key="2">
    <source>
        <dbReference type="Proteomes" id="UP000030655"/>
    </source>
</evidence>
<reference evidence="2" key="1">
    <citation type="submission" date="2013-02" db="EMBL/GenBank/DDBJ databases">
        <authorList>
            <consortium name="The Broad Institute Genome Sequencing Platform"/>
            <person name="Cuomo C."/>
            <person name="Becnel J."/>
            <person name="Sanscrainte N."/>
            <person name="Walker B."/>
            <person name="Young S.K."/>
            <person name="Zeng Q."/>
            <person name="Gargeya S."/>
            <person name="Fitzgerald M."/>
            <person name="Haas B."/>
            <person name="Abouelleil A."/>
            <person name="Alvarado L."/>
            <person name="Arachchi H.M."/>
            <person name="Berlin A.M."/>
            <person name="Chapman S.B."/>
            <person name="Dewar J."/>
            <person name="Goldberg J."/>
            <person name="Griggs A."/>
            <person name="Gujja S."/>
            <person name="Hansen M."/>
            <person name="Howarth C."/>
            <person name="Imamovic A."/>
            <person name="Larimer J."/>
            <person name="McCowan C."/>
            <person name="Murphy C."/>
            <person name="Neiman D."/>
            <person name="Pearson M."/>
            <person name="Priest M."/>
            <person name="Roberts A."/>
            <person name="Saif S."/>
            <person name="Shea T."/>
            <person name="Sisk P."/>
            <person name="Sykes S."/>
            <person name="Wortman J."/>
            <person name="Nusbaum C."/>
            <person name="Birren B."/>
        </authorList>
    </citation>
    <scope>NUCLEOTIDE SEQUENCE [LARGE SCALE GENOMIC DNA]</scope>
    <source>
        <strain evidence="2">PRA339</strain>
    </source>
</reference>
<reference evidence="1 2" key="2">
    <citation type="submission" date="2014-03" db="EMBL/GenBank/DDBJ databases">
        <title>The Genome Sequence of Anncaliia algerae insect isolate PRA339.</title>
        <authorList>
            <consortium name="The Broad Institute Genome Sequencing Platform"/>
            <consortium name="The Broad Institute Genome Sequencing Center for Infectious Disease"/>
            <person name="Cuomo C."/>
            <person name="Becnel J."/>
            <person name="Sanscrainte N."/>
            <person name="Walker B."/>
            <person name="Young S.K."/>
            <person name="Zeng Q."/>
            <person name="Gargeya S."/>
            <person name="Fitzgerald M."/>
            <person name="Haas B."/>
            <person name="Abouelleil A."/>
            <person name="Alvarado L."/>
            <person name="Arachchi H.M."/>
            <person name="Berlin A.M."/>
            <person name="Chapman S.B."/>
            <person name="Dewar J."/>
            <person name="Goldberg J."/>
            <person name="Griggs A."/>
            <person name="Gujja S."/>
            <person name="Hansen M."/>
            <person name="Howarth C."/>
            <person name="Imamovic A."/>
            <person name="Larimer J."/>
            <person name="McCowan C."/>
            <person name="Murphy C."/>
            <person name="Neiman D."/>
            <person name="Pearson M."/>
            <person name="Priest M."/>
            <person name="Roberts A."/>
            <person name="Saif S."/>
            <person name="Shea T."/>
            <person name="Sisk P."/>
            <person name="Sykes S."/>
            <person name="Wortman J."/>
            <person name="Nusbaum C."/>
            <person name="Birren B."/>
        </authorList>
    </citation>
    <scope>NUCLEOTIDE SEQUENCE [LARGE SCALE GENOMIC DNA]</scope>
    <source>
        <strain evidence="1 2">PRA339</strain>
    </source>
</reference>
<name>A0A059F3P1_9MICR</name>
<protein>
    <submittedName>
        <fullName evidence="1">Uncharacterized protein</fullName>
    </submittedName>
</protein>
<dbReference type="VEuPathDB" id="MicrosporidiaDB:H312_00906"/>
<proteinExistence type="predicted"/>
<organism evidence="1 2">
    <name type="scientific">Anncaliia algerae PRA339</name>
    <dbReference type="NCBI Taxonomy" id="1288291"/>
    <lineage>
        <taxon>Eukaryota</taxon>
        <taxon>Fungi</taxon>
        <taxon>Fungi incertae sedis</taxon>
        <taxon>Microsporidia</taxon>
        <taxon>Tubulinosematoidea</taxon>
        <taxon>Tubulinosematidae</taxon>
        <taxon>Anncaliia</taxon>
    </lineage>
</organism>
<accession>A0A059F3P1</accession>